<keyword evidence="1" id="KW-0812">Transmembrane</keyword>
<sequence>MFFLLKLVLGIVIGLIALAAIGFVALSIIFPPFSSLAFKTISSFFASPSGNNTFTSGVLNFSYPQNWIEINPSSITSSFAKTLNATTLQNVSDMQILIPASSMFSLMREGPSLISSISSKNINLSKLASTLLSNTNIILVGSVNLSKLNASSHYNMSVKSNLTSSASSLYKLINVSNNSKVNLSFVEVDGKPAFTATFNNLTYKGIIHVPYGGLAGIIDGSHLCFVLAVAGNKVDIPQTMVAFDRVYKSTKC</sequence>
<evidence type="ECO:0000313" key="2">
    <source>
        <dbReference type="EMBL" id="MBE5728484.1"/>
    </source>
</evidence>
<keyword evidence="1" id="KW-1133">Transmembrane helix</keyword>
<comment type="caution">
    <text evidence="2">The sequence shown here is derived from an EMBL/GenBank/DDBJ whole genome shotgun (WGS) entry which is preliminary data.</text>
</comment>
<proteinExistence type="predicted"/>
<gene>
    <name evidence="2" type="ORF">IHE51_01340</name>
</gene>
<name>A0A8T3V080_9ARCH</name>
<dbReference type="EMBL" id="JADFAR010000015">
    <property type="protein sequence ID" value="MBE5728484.1"/>
    <property type="molecule type" value="Genomic_DNA"/>
</dbReference>
<keyword evidence="1" id="KW-0472">Membrane</keyword>
<feature type="transmembrane region" description="Helical" evidence="1">
    <location>
        <begin position="7"/>
        <end position="30"/>
    </location>
</feature>
<protein>
    <submittedName>
        <fullName evidence="2">Uncharacterized protein</fullName>
    </submittedName>
</protein>
<evidence type="ECO:0000313" key="3">
    <source>
        <dbReference type="Proteomes" id="UP000718571"/>
    </source>
</evidence>
<accession>A0A8T3V080</accession>
<dbReference type="Proteomes" id="UP000718571">
    <property type="component" value="Unassembled WGS sequence"/>
</dbReference>
<dbReference type="AlphaFoldDB" id="A0A8T3V080"/>
<evidence type="ECO:0000256" key="1">
    <source>
        <dbReference type="SAM" id="Phobius"/>
    </source>
</evidence>
<organism evidence="2 3">
    <name type="scientific">Candidatus Acidifodinimicrobium mancum</name>
    <dbReference type="NCBI Taxonomy" id="2898728"/>
    <lineage>
        <taxon>Archaea</taxon>
        <taxon>Candidatus Parvarchaeota</taxon>
        <taxon>Candidatus Acidifodinimicrobiaceae</taxon>
        <taxon>Candidatus Acidifodinimicrobium</taxon>
    </lineage>
</organism>
<reference evidence="2 3" key="1">
    <citation type="submission" date="2020-09" db="EMBL/GenBank/DDBJ databases">
        <title>Genomic characterization of a novel Parvarchaeota family in acid mine drainage sediments.</title>
        <authorList>
            <person name="Luo Z.-H."/>
        </authorList>
    </citation>
    <scope>NUCLEOTIDE SEQUENCE [LARGE SCALE GENOMIC DNA]</scope>
    <source>
        <strain evidence="2">MAS1_bins.189</strain>
    </source>
</reference>